<evidence type="ECO:0000313" key="1">
    <source>
        <dbReference type="EMBL" id="CAB9517695.1"/>
    </source>
</evidence>
<accession>A0A9N8EC48</accession>
<proteinExistence type="predicted"/>
<reference evidence="1" key="1">
    <citation type="submission" date="2020-06" db="EMBL/GenBank/DDBJ databases">
        <authorList>
            <consortium name="Plant Systems Biology data submission"/>
        </authorList>
    </citation>
    <scope>NUCLEOTIDE SEQUENCE</scope>
    <source>
        <strain evidence="1">D6</strain>
    </source>
</reference>
<evidence type="ECO:0000313" key="2">
    <source>
        <dbReference type="Proteomes" id="UP001153069"/>
    </source>
</evidence>
<comment type="caution">
    <text evidence="1">The sequence shown here is derived from an EMBL/GenBank/DDBJ whole genome shotgun (WGS) entry which is preliminary data.</text>
</comment>
<dbReference type="Proteomes" id="UP001153069">
    <property type="component" value="Unassembled WGS sequence"/>
</dbReference>
<sequence>MVNAVGDAVDNAVDNAGGIVEPVGDAVDNAVGDAGGIVDAVGEAVNGARDSVGNAMESVFQKLMPALTNKLGGAFIEELGDHMDPFIPFSGHNTHTCAMLGECTDGTSAVSISINEITGLSSVTFNSMTMETPPTFKATNFKIKGEGGNFEIQANIEKLQVNSTYTLASTDCGMSVDTSMTGIVEIAGVKTTFNLDIDGFSKYTGQTKITDFEVKDFSFDTSEATLSGDTAIVTTVASSNGDVEINADITDSIESFVDEALEGTPKDFSLSLINDFANSFLPMVINSGAFTL</sequence>
<name>A0A9N8EC48_9STRA</name>
<dbReference type="AlphaFoldDB" id="A0A9N8EC48"/>
<organism evidence="1 2">
    <name type="scientific">Seminavis robusta</name>
    <dbReference type="NCBI Taxonomy" id="568900"/>
    <lineage>
        <taxon>Eukaryota</taxon>
        <taxon>Sar</taxon>
        <taxon>Stramenopiles</taxon>
        <taxon>Ochrophyta</taxon>
        <taxon>Bacillariophyta</taxon>
        <taxon>Bacillariophyceae</taxon>
        <taxon>Bacillariophycidae</taxon>
        <taxon>Naviculales</taxon>
        <taxon>Naviculaceae</taxon>
        <taxon>Seminavis</taxon>
    </lineage>
</organism>
<gene>
    <name evidence="1" type="ORF">SEMRO_874_G214190.1</name>
</gene>
<protein>
    <submittedName>
        <fullName evidence="1">Uncharacterized protein</fullName>
    </submittedName>
</protein>
<dbReference type="EMBL" id="CAICTM010000873">
    <property type="protein sequence ID" value="CAB9517695.1"/>
    <property type="molecule type" value="Genomic_DNA"/>
</dbReference>
<keyword evidence="2" id="KW-1185">Reference proteome</keyword>